<dbReference type="KEGG" id="vbo:CKY39_27265"/>
<evidence type="ECO:0000256" key="2">
    <source>
        <dbReference type="ARBA" id="ARBA00022908"/>
    </source>
</evidence>
<protein>
    <submittedName>
        <fullName evidence="9">Resolvase</fullName>
    </submittedName>
</protein>
<keyword evidence="2" id="KW-0229">DNA integration</keyword>
<dbReference type="PROSITE" id="PS51736">
    <property type="entry name" value="RECOMBINASES_3"/>
    <property type="match status" value="1"/>
</dbReference>
<keyword evidence="4" id="KW-0238">DNA-binding</keyword>
<dbReference type="InterPro" id="IPR050639">
    <property type="entry name" value="SSR_resolvase"/>
</dbReference>
<keyword evidence="3" id="KW-0230">DNA invertase</keyword>
<dbReference type="Gene3D" id="3.40.50.1390">
    <property type="entry name" value="Resolvase, N-terminal catalytic domain"/>
    <property type="match status" value="1"/>
</dbReference>
<organism evidence="9 10">
    <name type="scientific">Variovorax boronicumulans</name>
    <dbReference type="NCBI Taxonomy" id="436515"/>
    <lineage>
        <taxon>Bacteria</taxon>
        <taxon>Pseudomonadati</taxon>
        <taxon>Pseudomonadota</taxon>
        <taxon>Betaproteobacteria</taxon>
        <taxon>Burkholderiales</taxon>
        <taxon>Comamonadaceae</taxon>
        <taxon>Variovorax</taxon>
    </lineage>
</organism>
<reference evidence="9 10" key="1">
    <citation type="submission" date="2017-09" db="EMBL/GenBank/DDBJ databases">
        <title>The diverse metabolic capabilities of V. boronicumulans make it an excellent choice for continued studies on novel biodegradation.</title>
        <authorList>
            <person name="Sun S."/>
        </authorList>
    </citation>
    <scope>NUCLEOTIDE SEQUENCE [LARGE SCALE GENOMIC DNA]</scope>
    <source>
        <strain evidence="9 10">J1</strain>
    </source>
</reference>
<gene>
    <name evidence="9" type="ORF">CKY39_27265</name>
</gene>
<proteinExistence type="inferred from homology"/>
<dbReference type="InterPro" id="IPR006118">
    <property type="entry name" value="Recombinase_CS"/>
</dbReference>
<dbReference type="CDD" id="cd03768">
    <property type="entry name" value="SR_ResInv"/>
    <property type="match status" value="1"/>
</dbReference>
<dbReference type="EMBL" id="CP023284">
    <property type="protein sequence ID" value="ATA56521.1"/>
    <property type="molecule type" value="Genomic_DNA"/>
</dbReference>
<dbReference type="PANTHER" id="PTHR30461:SF26">
    <property type="entry name" value="RESOLVASE HOMOLOG YNEB"/>
    <property type="match status" value="1"/>
</dbReference>
<feature type="domain" description="Resolvase/invertase-type recombinase catalytic" evidence="8">
    <location>
        <begin position="1"/>
        <end position="133"/>
    </location>
</feature>
<dbReference type="Proteomes" id="UP000217154">
    <property type="component" value="Chromosome"/>
</dbReference>
<dbReference type="GO" id="GO:0015074">
    <property type="term" value="P:DNA integration"/>
    <property type="evidence" value="ECO:0007669"/>
    <property type="project" value="UniProtKB-KW"/>
</dbReference>
<dbReference type="AlphaFoldDB" id="A0A250DR02"/>
<dbReference type="GO" id="GO:0000150">
    <property type="term" value="F:DNA strand exchange activity"/>
    <property type="evidence" value="ECO:0007669"/>
    <property type="project" value="UniProtKB-KW"/>
</dbReference>
<evidence type="ECO:0000256" key="3">
    <source>
        <dbReference type="ARBA" id="ARBA00023100"/>
    </source>
</evidence>
<evidence type="ECO:0000256" key="1">
    <source>
        <dbReference type="ARBA" id="ARBA00009913"/>
    </source>
</evidence>
<accession>A0A250DR02</accession>
<evidence type="ECO:0000313" key="9">
    <source>
        <dbReference type="EMBL" id="ATA56521.1"/>
    </source>
</evidence>
<evidence type="ECO:0000256" key="6">
    <source>
        <dbReference type="PIRSR" id="PIRSR606118-50"/>
    </source>
</evidence>
<evidence type="ECO:0000256" key="5">
    <source>
        <dbReference type="ARBA" id="ARBA00023172"/>
    </source>
</evidence>
<feature type="active site" description="O-(5'-phospho-DNA)-serine intermediate" evidence="6 7">
    <location>
        <position position="9"/>
    </location>
</feature>
<evidence type="ECO:0000256" key="4">
    <source>
        <dbReference type="ARBA" id="ARBA00023125"/>
    </source>
</evidence>
<dbReference type="FunFam" id="3.40.50.1390:FF:000001">
    <property type="entry name" value="DNA recombinase"/>
    <property type="match status" value="1"/>
</dbReference>
<sequence length="197" mass="21513">MLVGYARVSTNEQETRMQLDALRGAGVRRIFSEKTSGVGPRPELHKALAFLEPGHTLVVYKLDRLARSLKDLLQLLDRLKAAGCSVKSLTEPIDTSSAMGEFVLQILGAVAQLERAIIRERCEAGRVAARARGVLFGRQPLVTGDEARVAAILYREGFTLGEIALMFGVSPTAVRSALVRDGVTRRAWGGSRLRRLS</sequence>
<evidence type="ECO:0000256" key="7">
    <source>
        <dbReference type="PROSITE-ProRule" id="PRU10137"/>
    </source>
</evidence>
<dbReference type="Pfam" id="PF00239">
    <property type="entry name" value="Resolvase"/>
    <property type="match status" value="1"/>
</dbReference>
<comment type="similarity">
    <text evidence="1">Belongs to the site-specific recombinase resolvase family.</text>
</comment>
<evidence type="ECO:0000313" key="10">
    <source>
        <dbReference type="Proteomes" id="UP000217154"/>
    </source>
</evidence>
<dbReference type="PROSITE" id="PS00397">
    <property type="entry name" value="RECOMBINASES_1"/>
    <property type="match status" value="1"/>
</dbReference>
<dbReference type="PANTHER" id="PTHR30461">
    <property type="entry name" value="DNA-INVERTASE FROM LAMBDOID PROPHAGE"/>
    <property type="match status" value="1"/>
</dbReference>
<dbReference type="SMART" id="SM00857">
    <property type="entry name" value="Resolvase"/>
    <property type="match status" value="1"/>
</dbReference>
<name>A0A250DR02_9BURK</name>
<evidence type="ECO:0000259" key="8">
    <source>
        <dbReference type="PROSITE" id="PS51736"/>
    </source>
</evidence>
<dbReference type="Gene3D" id="1.10.10.60">
    <property type="entry name" value="Homeodomain-like"/>
    <property type="match status" value="1"/>
</dbReference>
<keyword evidence="5" id="KW-0233">DNA recombination</keyword>
<dbReference type="InterPro" id="IPR036162">
    <property type="entry name" value="Resolvase-like_N_sf"/>
</dbReference>
<dbReference type="InterPro" id="IPR006119">
    <property type="entry name" value="Resolv_N"/>
</dbReference>
<dbReference type="GO" id="GO:0003677">
    <property type="term" value="F:DNA binding"/>
    <property type="evidence" value="ECO:0007669"/>
    <property type="project" value="UniProtKB-KW"/>
</dbReference>
<dbReference type="SUPFAM" id="SSF53041">
    <property type="entry name" value="Resolvase-like"/>
    <property type="match status" value="1"/>
</dbReference>